<evidence type="ECO:0000256" key="5">
    <source>
        <dbReference type="ARBA" id="ARBA00023004"/>
    </source>
</evidence>
<evidence type="ECO:0000313" key="9">
    <source>
        <dbReference type="Proteomes" id="UP001439008"/>
    </source>
</evidence>
<keyword evidence="3" id="KW-0949">S-adenosyl-L-methionine</keyword>
<organism evidence="8 9">
    <name type="scientific">Bonamia ostreae</name>
    <dbReference type="NCBI Taxonomy" id="126728"/>
    <lineage>
        <taxon>Eukaryota</taxon>
        <taxon>Sar</taxon>
        <taxon>Rhizaria</taxon>
        <taxon>Endomyxa</taxon>
        <taxon>Ascetosporea</taxon>
        <taxon>Haplosporida</taxon>
        <taxon>Bonamia</taxon>
    </lineage>
</organism>
<keyword evidence="6" id="KW-0411">Iron-sulfur</keyword>
<keyword evidence="9" id="KW-1185">Reference proteome</keyword>
<keyword evidence="8" id="KW-0808">Transferase</keyword>
<comment type="caution">
    <text evidence="8">The sequence shown here is derived from an EMBL/GenBank/DDBJ whole genome shotgun (WGS) entry which is preliminary data.</text>
</comment>
<evidence type="ECO:0000256" key="3">
    <source>
        <dbReference type="ARBA" id="ARBA00022691"/>
    </source>
</evidence>
<dbReference type="PANTHER" id="PTHR10949:SF0">
    <property type="entry name" value="LIPOYL SYNTHASE, MITOCHONDRIAL"/>
    <property type="match status" value="1"/>
</dbReference>
<name>A0ABV2AT69_9EUKA</name>
<dbReference type="InterPro" id="IPR003698">
    <property type="entry name" value="Lipoyl_synth"/>
</dbReference>
<feature type="non-terminal residue" evidence="8">
    <location>
        <position position="1"/>
    </location>
</feature>
<evidence type="ECO:0000256" key="1">
    <source>
        <dbReference type="ARBA" id="ARBA00001966"/>
    </source>
</evidence>
<comment type="cofactor">
    <cofactor evidence="1">
        <name>[4Fe-4S] cluster</name>
        <dbReference type="ChEBI" id="CHEBI:49883"/>
    </cofactor>
</comment>
<dbReference type="InterPro" id="IPR013785">
    <property type="entry name" value="Aldolase_TIM"/>
</dbReference>
<reference evidence="8 9" key="1">
    <citation type="journal article" date="2024" name="BMC Biol.">
        <title>Comparative genomics of Ascetosporea gives new insight into the evolutionary basis for animal parasitism in Rhizaria.</title>
        <authorList>
            <person name="Hiltunen Thoren M."/>
            <person name="Onut-Brannstrom I."/>
            <person name="Alfjorden A."/>
            <person name="Peckova H."/>
            <person name="Swords F."/>
            <person name="Hooper C."/>
            <person name="Holzer A.S."/>
            <person name="Bass D."/>
            <person name="Burki F."/>
        </authorList>
    </citation>
    <scope>NUCLEOTIDE SEQUENCE [LARGE SCALE GENOMIC DNA]</scope>
    <source>
        <strain evidence="8">20-A016</strain>
    </source>
</reference>
<dbReference type="EC" id="2.8.1.8" evidence="8"/>
<evidence type="ECO:0000256" key="2">
    <source>
        <dbReference type="ARBA" id="ARBA00022485"/>
    </source>
</evidence>
<accession>A0ABV2AT69</accession>
<keyword evidence="5" id="KW-0408">Iron</keyword>
<feature type="domain" description="Radical SAM core" evidence="7">
    <location>
        <begin position="1"/>
        <end position="132"/>
    </location>
</feature>
<gene>
    <name evidence="8" type="primary">LIP5</name>
    <name evidence="8" type="ORF">MHBO_004392</name>
</gene>
<dbReference type="Gene3D" id="3.20.20.70">
    <property type="entry name" value="Aldolase class I"/>
    <property type="match status" value="1"/>
</dbReference>
<evidence type="ECO:0000313" key="8">
    <source>
        <dbReference type="EMBL" id="MES1922864.1"/>
    </source>
</evidence>
<keyword evidence="4" id="KW-0479">Metal-binding</keyword>
<dbReference type="InterPro" id="IPR058240">
    <property type="entry name" value="rSAM_sf"/>
</dbReference>
<protein>
    <submittedName>
        <fullName evidence="8">Lipoyl synthase, mitochondrial</fullName>
        <ecNumber evidence="8">2.8.1.8</ecNumber>
    </submittedName>
</protein>
<dbReference type="SUPFAM" id="SSF102114">
    <property type="entry name" value="Radical SAM enzymes"/>
    <property type="match status" value="1"/>
</dbReference>
<evidence type="ECO:0000256" key="4">
    <source>
        <dbReference type="ARBA" id="ARBA00022723"/>
    </source>
</evidence>
<dbReference type="PROSITE" id="PS51918">
    <property type="entry name" value="RADICAL_SAM"/>
    <property type="match status" value="1"/>
</dbReference>
<evidence type="ECO:0000256" key="6">
    <source>
        <dbReference type="ARBA" id="ARBA00023014"/>
    </source>
</evidence>
<dbReference type="GO" id="GO:0016992">
    <property type="term" value="F:lipoate synthase activity"/>
    <property type="evidence" value="ECO:0007669"/>
    <property type="project" value="UniProtKB-EC"/>
</dbReference>
<dbReference type="InterPro" id="IPR007197">
    <property type="entry name" value="rSAM"/>
</dbReference>
<dbReference type="EMBL" id="JBDODL010003918">
    <property type="protein sequence ID" value="MES1922864.1"/>
    <property type="molecule type" value="Genomic_DNA"/>
</dbReference>
<dbReference type="Proteomes" id="UP001439008">
    <property type="component" value="Unassembled WGS sequence"/>
</dbReference>
<keyword evidence="2" id="KW-0004">4Fe-4S</keyword>
<dbReference type="PANTHER" id="PTHR10949">
    <property type="entry name" value="LIPOYL SYNTHASE"/>
    <property type="match status" value="1"/>
</dbReference>
<sequence length="159" mass="18504">FNGKKSSIAKVVDSNLDVFAHNVETVEECTRFVRDRRANYQQSLNVLEMAKKIVKNGNSDRKMLTKTSLMLGVGERDNEIKKTLIDLRQRNVDVVTFGQYLRPTKRHMKVFEYVKPEKFEMWKDVAEKMGFLYVASGPLVRSSYKAGEYFLKSILRENK</sequence>
<evidence type="ECO:0000259" key="7">
    <source>
        <dbReference type="PROSITE" id="PS51918"/>
    </source>
</evidence>
<proteinExistence type="predicted"/>